<gene>
    <name evidence="1" type="ORF">SMGD1_2309</name>
</gene>
<dbReference type="RefSeq" id="WP_008339524.1">
    <property type="nucleotide sequence ID" value="NZ_AFRZ01000001.1"/>
</dbReference>
<dbReference type="EMBL" id="AFRZ01000001">
    <property type="protein sequence ID" value="EHP30832.1"/>
    <property type="molecule type" value="Genomic_DNA"/>
</dbReference>
<organism evidence="1 2">
    <name type="scientific">Sulfurimonas gotlandica (strain DSM 19862 / JCM 16533 / GD1)</name>
    <dbReference type="NCBI Taxonomy" id="929558"/>
    <lineage>
        <taxon>Bacteria</taxon>
        <taxon>Pseudomonadati</taxon>
        <taxon>Campylobacterota</taxon>
        <taxon>Epsilonproteobacteria</taxon>
        <taxon>Campylobacterales</taxon>
        <taxon>Sulfurimonadaceae</taxon>
        <taxon>Sulfurimonas</taxon>
    </lineage>
</organism>
<proteinExistence type="predicted"/>
<dbReference type="Proteomes" id="UP000006431">
    <property type="component" value="Unassembled WGS sequence"/>
</dbReference>
<dbReference type="HOGENOM" id="CLU_2398495_0_0_7"/>
<dbReference type="eggNOG" id="ENOG5032ECD">
    <property type="taxonomic scope" value="Bacteria"/>
</dbReference>
<dbReference type="STRING" id="929558.SMGD1_2309"/>
<dbReference type="OrthoDB" id="5373063at2"/>
<sequence length="90" mass="10590">MIYKSKIGDIDLAKLTRLYPAAVVEMQGEVAEMSLEWIEMNEDKVNLKEYILVFDFTPLKEEVKDKKVLHFETKDELIQTMTEVAQFFQD</sequence>
<keyword evidence="2" id="KW-1185">Reference proteome</keyword>
<name>B6BMQ1_SULGG</name>
<protein>
    <submittedName>
        <fullName evidence="1">Uncharacterized protein</fullName>
    </submittedName>
</protein>
<accession>B6BMQ1</accession>
<reference evidence="1 2" key="1">
    <citation type="journal article" date="2012" name="Proc. Natl. Acad. Sci. U.S.A.">
        <title>Genome and physiology of a model Epsilonproteobacterium responsible for sulfide detoxification in marine oxygen depletion zones.</title>
        <authorList>
            <person name="Grote J."/>
            <person name="Schott T."/>
            <person name="Bruckner C.G."/>
            <person name="Glockner F.O."/>
            <person name="Jost G."/>
            <person name="Teeling H."/>
            <person name="Labrenz M."/>
            <person name="Jurgens K."/>
        </authorList>
    </citation>
    <scope>NUCLEOTIDE SEQUENCE [LARGE SCALE GENOMIC DNA]</scope>
    <source>
        <strain evidence="1 2">GD1</strain>
    </source>
</reference>
<accession>H1FYL7</accession>
<dbReference type="AlphaFoldDB" id="B6BMQ1"/>
<evidence type="ECO:0000313" key="2">
    <source>
        <dbReference type="Proteomes" id="UP000006431"/>
    </source>
</evidence>
<evidence type="ECO:0000313" key="1">
    <source>
        <dbReference type="EMBL" id="EHP30832.1"/>
    </source>
</evidence>
<comment type="caution">
    <text evidence="1">The sequence shown here is derived from an EMBL/GenBank/DDBJ whole genome shotgun (WGS) entry which is preliminary data.</text>
</comment>
<dbReference type="PATRIC" id="fig|929558.5.peg.2300"/>